<gene>
    <name evidence="1" type="ORF">I7I51_00212</name>
</gene>
<evidence type="ECO:0000313" key="1">
    <source>
        <dbReference type="EMBL" id="QSS63155.1"/>
    </source>
</evidence>
<sequence>MADREWMEARPMCIAWIEGFEVNLHNIESVDISCWLAVETTWNQPTKPLGSWYDSSFAVVQMRKMCLGSSKKQCCFVNQQQGRDQHSLTLHIKPARCAVNIFENCERRTLSYRTCWHFCWRLQLSKNARIRKGLTKRGKICLTTMIPTHVVQHRFKSPSRYWVEKLGRLMMRNIPCRRYGWTNLASHISTWGLGEALRRRTQTRSQFISRDWAPGGKKTLETWELHPIERMMENSSSAPAGIQDTGPPP</sequence>
<accession>A0A8A1MBF0</accession>
<dbReference type="AlphaFoldDB" id="A0A8A1MBF0"/>
<dbReference type="EMBL" id="CP069114">
    <property type="protein sequence ID" value="QSS63155.1"/>
    <property type="molecule type" value="Genomic_DNA"/>
</dbReference>
<proteinExistence type="predicted"/>
<name>A0A8A1MBF0_AJECA</name>
<dbReference type="Proteomes" id="UP000663671">
    <property type="component" value="Chromosome 1"/>
</dbReference>
<dbReference type="VEuPathDB" id="FungiDB:I7I51_00212"/>
<reference evidence="1" key="1">
    <citation type="submission" date="2021-01" db="EMBL/GenBank/DDBJ databases">
        <title>Chromosome-level genome assembly of a human fungal pathogen reveals clustering of transcriptionally co-regulated genes.</title>
        <authorList>
            <person name="Voorhies M."/>
            <person name="Cohen S."/>
            <person name="Shea T.P."/>
            <person name="Petrus S."/>
            <person name="Munoz J.F."/>
            <person name="Poplawski S."/>
            <person name="Goldman W.E."/>
            <person name="Michael T."/>
            <person name="Cuomo C.A."/>
            <person name="Sil A."/>
            <person name="Beyhan S."/>
        </authorList>
    </citation>
    <scope>NUCLEOTIDE SEQUENCE</scope>
    <source>
        <strain evidence="1">WU24</strain>
    </source>
</reference>
<protein>
    <submittedName>
        <fullName evidence="1">Uncharacterized protein</fullName>
    </submittedName>
</protein>
<organism evidence="1 2">
    <name type="scientific">Ajellomyces capsulatus</name>
    <name type="common">Darling's disease fungus</name>
    <name type="synonym">Histoplasma capsulatum</name>
    <dbReference type="NCBI Taxonomy" id="5037"/>
    <lineage>
        <taxon>Eukaryota</taxon>
        <taxon>Fungi</taxon>
        <taxon>Dikarya</taxon>
        <taxon>Ascomycota</taxon>
        <taxon>Pezizomycotina</taxon>
        <taxon>Eurotiomycetes</taxon>
        <taxon>Eurotiomycetidae</taxon>
        <taxon>Onygenales</taxon>
        <taxon>Ajellomycetaceae</taxon>
        <taxon>Histoplasma</taxon>
    </lineage>
</organism>
<evidence type="ECO:0000313" key="2">
    <source>
        <dbReference type="Proteomes" id="UP000663671"/>
    </source>
</evidence>